<reference evidence="2" key="1">
    <citation type="submission" date="2017-06" db="EMBL/GenBank/DDBJ databases">
        <authorList>
            <person name="LiPuma J."/>
            <person name="Spilker T."/>
        </authorList>
    </citation>
    <scope>NUCLEOTIDE SEQUENCE [LARGE SCALE GENOMIC DNA]</scope>
    <source>
        <strain evidence="2">AU17325</strain>
    </source>
</reference>
<comment type="caution">
    <text evidence="1">The sequence shown here is derived from an EMBL/GenBank/DDBJ whole genome shotgun (WGS) entry which is preliminary data.</text>
</comment>
<name>A0A228HNZ5_9BURK</name>
<dbReference type="OrthoDB" id="9071880at2"/>
<sequence>MFSIIEMAIVLVAMALLTIQGIKDDVAKRRTAMLTAEGQNEGVINAALGNWVTDNYGALVGQLVAPGPTAVTPPTLGQLQSGGYLKVNYAAGPVWGGTYMIQMSVGPAGCSTGGSSCQVSYLFYPSKPVTNKGQPDVAGAGVVAQAAGNGFGFSKTQNASTVYGLNGAWNASNPLAGAPAAVVMATNGPTTNGNSVYIRRDGSLTWTGDQNANGVSINNLKNVTATGNVQGKQLLSNNNGSVSTFVNDGLGNTNVYQNGMLQVLKSGTATFVPLHSGDVIAEGTVRPAAIATPRTSCPVNGAAAQNSDGRGQWLSCQDNVWLPIGGTALRYNYYLVQNGWGVPAPPCSAGGTPQIVANLQNVYVDTTATVNVTTSGSGPWTVSITDGNGTGIGGSAVVETYCAY</sequence>
<accession>A0A228HNZ5</accession>
<evidence type="ECO:0008006" key="3">
    <source>
        <dbReference type="Google" id="ProtNLM"/>
    </source>
</evidence>
<dbReference type="AlphaFoldDB" id="A0A228HNZ5"/>
<protein>
    <recommendedName>
        <fullName evidence="3">Shufflon system plasmid conjugative transfer pilus tip adhesin PilV</fullName>
    </recommendedName>
</protein>
<reference evidence="1 2" key="2">
    <citation type="submission" date="2017-08" db="EMBL/GenBank/DDBJ databases">
        <title>WGS of novel Burkholderia cepaca complex species.</title>
        <authorList>
            <person name="Lipuma J."/>
            <person name="Spilker T."/>
        </authorList>
    </citation>
    <scope>NUCLEOTIDE SEQUENCE [LARGE SCALE GENOMIC DNA]</scope>
    <source>
        <strain evidence="1 2">AU17325</strain>
    </source>
</reference>
<evidence type="ECO:0000313" key="1">
    <source>
        <dbReference type="EMBL" id="OXI31847.1"/>
    </source>
</evidence>
<gene>
    <name evidence="1" type="ORF">CFB84_42005</name>
</gene>
<dbReference type="RefSeq" id="WP_059889227.1">
    <property type="nucleotide sequence ID" value="NZ_CP091649.1"/>
</dbReference>
<dbReference type="Proteomes" id="UP000214600">
    <property type="component" value="Unassembled WGS sequence"/>
</dbReference>
<organism evidence="1 2">
    <name type="scientific">Burkholderia aenigmatica</name>
    <dbReference type="NCBI Taxonomy" id="2015348"/>
    <lineage>
        <taxon>Bacteria</taxon>
        <taxon>Pseudomonadati</taxon>
        <taxon>Pseudomonadota</taxon>
        <taxon>Betaproteobacteria</taxon>
        <taxon>Burkholderiales</taxon>
        <taxon>Burkholderiaceae</taxon>
        <taxon>Burkholderia</taxon>
        <taxon>Burkholderia cepacia complex</taxon>
    </lineage>
</organism>
<proteinExistence type="predicted"/>
<dbReference type="EMBL" id="NKFA01000043">
    <property type="protein sequence ID" value="OXI31847.1"/>
    <property type="molecule type" value="Genomic_DNA"/>
</dbReference>
<evidence type="ECO:0000313" key="2">
    <source>
        <dbReference type="Proteomes" id="UP000214600"/>
    </source>
</evidence>